<dbReference type="EMBL" id="BPLF01000001">
    <property type="protein sequence ID" value="GIX62365.1"/>
    <property type="molecule type" value="Genomic_DNA"/>
</dbReference>
<dbReference type="GeneID" id="94193846"/>
<proteinExistence type="predicted"/>
<organism evidence="2 3">
    <name type="scientific">Babesia caballi</name>
    <dbReference type="NCBI Taxonomy" id="5871"/>
    <lineage>
        <taxon>Eukaryota</taxon>
        <taxon>Sar</taxon>
        <taxon>Alveolata</taxon>
        <taxon>Apicomplexa</taxon>
        <taxon>Aconoidasida</taxon>
        <taxon>Piroplasmida</taxon>
        <taxon>Babesiidae</taxon>
        <taxon>Babesia</taxon>
    </lineage>
</organism>
<dbReference type="AlphaFoldDB" id="A0AAV4LR65"/>
<evidence type="ECO:0000256" key="1">
    <source>
        <dbReference type="SAM" id="MobiDB-lite"/>
    </source>
</evidence>
<name>A0AAV4LR65_BABCB</name>
<evidence type="ECO:0000313" key="3">
    <source>
        <dbReference type="Proteomes" id="UP001497744"/>
    </source>
</evidence>
<feature type="region of interest" description="Disordered" evidence="1">
    <location>
        <begin position="63"/>
        <end position="102"/>
    </location>
</feature>
<dbReference type="RefSeq" id="XP_067714434.1">
    <property type="nucleotide sequence ID" value="XM_067858333.1"/>
</dbReference>
<evidence type="ECO:0000313" key="2">
    <source>
        <dbReference type="EMBL" id="GIX62365.1"/>
    </source>
</evidence>
<dbReference type="Proteomes" id="UP001497744">
    <property type="component" value="Unassembled WGS sequence"/>
</dbReference>
<reference evidence="2 3" key="1">
    <citation type="submission" date="2021-06" db="EMBL/GenBank/DDBJ databases">
        <title>Genome sequence of Babesia caballi.</title>
        <authorList>
            <person name="Yamagishi J."/>
            <person name="Kidaka T."/>
            <person name="Ochi A."/>
        </authorList>
    </citation>
    <scope>NUCLEOTIDE SEQUENCE [LARGE SCALE GENOMIC DNA]</scope>
    <source>
        <strain evidence="2">USDA-D6B2</strain>
    </source>
</reference>
<protein>
    <submittedName>
        <fullName evidence="2">Rap guanine nucleotide exchange factor 5-like isoform X1</fullName>
    </submittedName>
</protein>
<gene>
    <name evidence="2" type="ORF">BcabD6B2_18000</name>
</gene>
<keyword evidence="3" id="KW-1185">Reference proteome</keyword>
<comment type="caution">
    <text evidence="2">The sequence shown here is derived from an EMBL/GenBank/DDBJ whole genome shotgun (WGS) entry which is preliminary data.</text>
</comment>
<sequence length="138" mass="14830">MSEDCATWDKDSLQRGLYAGPFAYGFTFGARWNNKDNWSDLHTELQQKVNALTSSLRKLKSDLDSIPVPSSWPTSYQDPTTNSHPNPNPNPESPAHQTADSSLSVGSAASAATLLGAGGAVVYYLDIGGFGTLVKSFF</sequence>
<accession>A0AAV4LR65</accession>